<dbReference type="EMBL" id="CAJVCH010107938">
    <property type="protein sequence ID" value="CAG7724288.1"/>
    <property type="molecule type" value="Genomic_DNA"/>
</dbReference>
<name>A0A8J2JRE6_9HEXA</name>
<comment type="caution">
    <text evidence="1">The sequence shown here is derived from an EMBL/GenBank/DDBJ whole genome shotgun (WGS) entry which is preliminary data.</text>
</comment>
<reference evidence="1" key="1">
    <citation type="submission" date="2021-06" db="EMBL/GenBank/DDBJ databases">
        <authorList>
            <person name="Hodson N. C."/>
            <person name="Mongue J. A."/>
            <person name="Jaron S. K."/>
        </authorList>
    </citation>
    <scope>NUCLEOTIDE SEQUENCE</scope>
</reference>
<keyword evidence="2" id="KW-1185">Reference proteome</keyword>
<protein>
    <submittedName>
        <fullName evidence="1">Uncharacterized protein</fullName>
    </submittedName>
</protein>
<evidence type="ECO:0000313" key="1">
    <source>
        <dbReference type="EMBL" id="CAG7724288.1"/>
    </source>
</evidence>
<sequence length="85" mass="9721">MKIFKSLQLVIHLYFFNFGLIWSLSTRDILNKVPWIVNEFSEVAIFSDNLFPQHLTGLTQKGTLVSIFAPKQVFQGFTTAHSSCI</sequence>
<organism evidence="1 2">
    <name type="scientific">Allacma fusca</name>
    <dbReference type="NCBI Taxonomy" id="39272"/>
    <lineage>
        <taxon>Eukaryota</taxon>
        <taxon>Metazoa</taxon>
        <taxon>Ecdysozoa</taxon>
        <taxon>Arthropoda</taxon>
        <taxon>Hexapoda</taxon>
        <taxon>Collembola</taxon>
        <taxon>Symphypleona</taxon>
        <taxon>Sminthuridae</taxon>
        <taxon>Allacma</taxon>
    </lineage>
</organism>
<evidence type="ECO:0000313" key="2">
    <source>
        <dbReference type="Proteomes" id="UP000708208"/>
    </source>
</evidence>
<proteinExistence type="predicted"/>
<dbReference type="AlphaFoldDB" id="A0A8J2JRE6"/>
<gene>
    <name evidence="1" type="ORF">AFUS01_LOCUS13321</name>
</gene>
<accession>A0A8J2JRE6</accession>
<dbReference type="Proteomes" id="UP000708208">
    <property type="component" value="Unassembled WGS sequence"/>
</dbReference>
<feature type="non-terminal residue" evidence="1">
    <location>
        <position position="1"/>
    </location>
</feature>